<keyword evidence="2" id="KW-0680">Restriction system</keyword>
<feature type="domain" description="Type I restriction modification DNA specificity" evidence="5">
    <location>
        <begin position="19"/>
        <end position="192"/>
    </location>
</feature>
<evidence type="ECO:0000313" key="6">
    <source>
        <dbReference type="EMBL" id="MDH6060009.1"/>
    </source>
</evidence>
<evidence type="ECO:0000259" key="5">
    <source>
        <dbReference type="Pfam" id="PF01420"/>
    </source>
</evidence>
<dbReference type="GO" id="GO:0004519">
    <property type="term" value="F:endonuclease activity"/>
    <property type="evidence" value="ECO:0007669"/>
    <property type="project" value="UniProtKB-KW"/>
</dbReference>
<dbReference type="InterPro" id="IPR044946">
    <property type="entry name" value="Restrct_endonuc_typeI_TRD_sf"/>
</dbReference>
<dbReference type="RefSeq" id="WP_280654018.1">
    <property type="nucleotide sequence ID" value="NZ_JANQDH010000039.1"/>
</dbReference>
<keyword evidence="6" id="KW-0255">Endonuclease</keyword>
<reference evidence="6 7" key="1">
    <citation type="journal article" date="2023" name="J. Phycol.">
        <title>Chrysosporum ovalisporum is synonymous with the true-branching cyanobacterium Umezakia natans (Nostocales/Aphanizomenonaceae).</title>
        <authorList>
            <person name="McGregor G.B."/>
            <person name="Sendall B.C."/>
            <person name="Niiyama Y."/>
            <person name="Tuji A."/>
            <person name="Willis A."/>
        </authorList>
    </citation>
    <scope>NUCLEOTIDE SEQUENCE [LARGE SCALE GENOMIC DNA]</scope>
    <source>
        <strain evidence="6 7">ANA360D</strain>
    </source>
</reference>
<dbReference type="GO" id="GO:0003677">
    <property type="term" value="F:DNA binding"/>
    <property type="evidence" value="ECO:0007669"/>
    <property type="project" value="UniProtKB-KW"/>
</dbReference>
<comment type="similarity">
    <text evidence="1">Belongs to the type-I restriction system S methylase family.</text>
</comment>
<sequence>MKRYPKYKNSGVQWLGDIPEHWEVKKLAFFGKFLKGSTISKSDLVDNGLPVILYGDIYTKYTIKVNNIINFISQELANTSKPIYKDDILFTGSGETREDIGKCIVYLGDSKAYTGGDILIFRQNINDSLFISYFLNSNYAIFQKATNSRGDVIVHIYSSSLRNISVTIPPLEEQKQIASFLDEKIEKINQYISNKQRLIELLKEQKTAIINHVVTKGLNPDAPMKPSGIEWLGDIPEGWEVKRAKYYFYEVDERSESGTEELLSVSHINVSSTELKNGRR</sequence>
<evidence type="ECO:0000256" key="2">
    <source>
        <dbReference type="ARBA" id="ARBA00022747"/>
    </source>
</evidence>
<dbReference type="SUPFAM" id="SSF116734">
    <property type="entry name" value="DNA methylase specificity domain"/>
    <property type="match status" value="2"/>
</dbReference>
<keyword evidence="7" id="KW-1185">Reference proteome</keyword>
<keyword evidence="6" id="KW-0378">Hydrolase</keyword>
<comment type="subunit">
    <text evidence="4">The methyltransferase is composed of M and S polypeptides.</text>
</comment>
<dbReference type="Gene3D" id="3.90.220.20">
    <property type="entry name" value="DNA methylase specificity domains"/>
    <property type="match status" value="2"/>
</dbReference>
<proteinExistence type="inferred from homology"/>
<dbReference type="Proteomes" id="UP001159387">
    <property type="component" value="Unassembled WGS sequence"/>
</dbReference>
<dbReference type="InterPro" id="IPR000055">
    <property type="entry name" value="Restrct_endonuc_typeI_TRD"/>
</dbReference>
<evidence type="ECO:0000256" key="4">
    <source>
        <dbReference type="ARBA" id="ARBA00038652"/>
    </source>
</evidence>
<comment type="caution">
    <text evidence="6">The sequence shown here is derived from an EMBL/GenBank/DDBJ whole genome shotgun (WGS) entry which is preliminary data.</text>
</comment>
<name>A0AA43GQW0_9CYAN</name>
<keyword evidence="6" id="KW-0540">Nuclease</keyword>
<dbReference type="GO" id="GO:0009307">
    <property type="term" value="P:DNA restriction-modification system"/>
    <property type="evidence" value="ECO:0007669"/>
    <property type="project" value="UniProtKB-KW"/>
</dbReference>
<organism evidence="6 7">
    <name type="scientific">Chrysosporum bergii ANA360D</name>
    <dbReference type="NCBI Taxonomy" id="617107"/>
    <lineage>
        <taxon>Bacteria</taxon>
        <taxon>Bacillati</taxon>
        <taxon>Cyanobacteriota</taxon>
        <taxon>Cyanophyceae</taxon>
        <taxon>Nostocales</taxon>
        <taxon>Nodulariaceae</taxon>
        <taxon>Chrysosporum</taxon>
    </lineage>
</organism>
<dbReference type="InterPro" id="IPR051212">
    <property type="entry name" value="Type-I_RE_S_subunit"/>
</dbReference>
<dbReference type="Pfam" id="PF01420">
    <property type="entry name" value="Methylase_S"/>
    <property type="match status" value="1"/>
</dbReference>
<dbReference type="AlphaFoldDB" id="A0AA43GQW0"/>
<dbReference type="PANTHER" id="PTHR43140:SF1">
    <property type="entry name" value="TYPE I RESTRICTION ENZYME ECOKI SPECIFICITY SUBUNIT"/>
    <property type="match status" value="1"/>
</dbReference>
<accession>A0AA43GQW0</accession>
<evidence type="ECO:0000256" key="1">
    <source>
        <dbReference type="ARBA" id="ARBA00010923"/>
    </source>
</evidence>
<dbReference type="EMBL" id="JANQDH010000039">
    <property type="protein sequence ID" value="MDH6060009.1"/>
    <property type="molecule type" value="Genomic_DNA"/>
</dbReference>
<gene>
    <name evidence="6" type="ORF">NWP17_06090</name>
</gene>
<keyword evidence="3" id="KW-0238">DNA-binding</keyword>
<evidence type="ECO:0000313" key="7">
    <source>
        <dbReference type="Proteomes" id="UP001159387"/>
    </source>
</evidence>
<dbReference type="PANTHER" id="PTHR43140">
    <property type="entry name" value="TYPE-1 RESTRICTION ENZYME ECOKI SPECIFICITY PROTEIN"/>
    <property type="match status" value="1"/>
</dbReference>
<dbReference type="Gene3D" id="1.10.287.1120">
    <property type="entry name" value="Bipartite methylase S protein"/>
    <property type="match status" value="1"/>
</dbReference>
<protein>
    <submittedName>
        <fullName evidence="6">Restriction endonuclease subunit S</fullName>
    </submittedName>
</protein>
<evidence type="ECO:0000256" key="3">
    <source>
        <dbReference type="ARBA" id="ARBA00023125"/>
    </source>
</evidence>
<dbReference type="CDD" id="cd17268">
    <property type="entry name" value="RMtype1_S_Ara36733I_TRD1-CR1_like"/>
    <property type="match status" value="1"/>
</dbReference>